<sequence length="84" mass="9918">MSARYIVLRFEKGADGERSVEWELNENMDDPKRPSWGPKRYRTFKREKDAIRYAIKTHGSVLRVGVDPLTMEVSTRWVTTYEPL</sequence>
<keyword evidence="2" id="KW-1185">Reference proteome</keyword>
<name>A0A0K2CM46_9CAUD</name>
<evidence type="ECO:0000313" key="1">
    <source>
        <dbReference type="EMBL" id="ALA06597.1"/>
    </source>
</evidence>
<dbReference type="EMBL" id="KT372003">
    <property type="protein sequence ID" value="ALA06597.1"/>
    <property type="molecule type" value="Genomic_DNA"/>
</dbReference>
<proteinExistence type="predicted"/>
<gene>
    <name evidence="1" type="ORF">SEA_LUMOS_82</name>
</gene>
<evidence type="ECO:0000313" key="2">
    <source>
        <dbReference type="Proteomes" id="UP000223849"/>
    </source>
</evidence>
<accession>A0A0K2CM46</accession>
<protein>
    <submittedName>
        <fullName evidence="1">Uncharacterized protein</fullName>
    </submittedName>
</protein>
<reference evidence="1 2" key="1">
    <citation type="submission" date="2015-08" db="EMBL/GenBank/DDBJ databases">
        <authorList>
            <person name="Davis N."/>
            <person name="Domingos A."/>
            <person name="Holland C."/>
            <person name="Houk L.J."/>
            <person name="Hueter N."/>
            <person name="Molina L."/>
            <person name="Sontag M."/>
            <person name="Saintfleur O."/>
            <person name="Swinford C."/>
            <person name="Villalobos-Ayala K."/>
            <person name="Carroll M."/>
            <person name="Cottrell-Yongye A."/>
            <person name="D'Elia T."/>
            <person name="Delesalle V.A."/>
            <person name="Bradley K.W."/>
            <person name="Asai D.J."/>
            <person name="Bowman C.A."/>
            <person name="Russell D.A."/>
            <person name="Pope W.H."/>
            <person name="Jacobs-Sera D."/>
            <person name="Hendrix R.W."/>
            <person name="Hatfull G.F."/>
        </authorList>
    </citation>
    <scope>NUCLEOTIDE SEQUENCE [LARGE SCALE GENOMIC DNA]</scope>
</reference>
<dbReference type="Proteomes" id="UP000223849">
    <property type="component" value="Segment"/>
</dbReference>
<organism evidence="1 2">
    <name type="scientific">Mycobacterium phage Lumos</name>
    <dbReference type="NCBI Taxonomy" id="1701852"/>
    <lineage>
        <taxon>Viruses</taxon>
        <taxon>Duplodnaviria</taxon>
        <taxon>Heunggongvirae</taxon>
        <taxon>Uroviricota</taxon>
        <taxon>Caudoviricetes</taxon>
        <taxon>Vilmaviridae</taxon>
        <taxon>Lclasvirinae</taxon>
        <taxon>Lumosvirus</taxon>
        <taxon>Lumosvirus lumos</taxon>
    </lineage>
</organism>